<dbReference type="AlphaFoldDB" id="A0A545T0L4"/>
<dbReference type="Gene3D" id="1.10.287.130">
    <property type="match status" value="1"/>
</dbReference>
<feature type="domain" description="Response regulatory" evidence="10">
    <location>
        <begin position="461"/>
        <end position="575"/>
    </location>
</feature>
<dbReference type="InterPro" id="IPR004358">
    <property type="entry name" value="Sig_transdc_His_kin-like_C"/>
</dbReference>
<evidence type="ECO:0000313" key="11">
    <source>
        <dbReference type="EMBL" id="TQV70740.1"/>
    </source>
</evidence>
<evidence type="ECO:0000256" key="3">
    <source>
        <dbReference type="ARBA" id="ARBA00022553"/>
    </source>
</evidence>
<evidence type="ECO:0000256" key="5">
    <source>
        <dbReference type="ARBA" id="ARBA00022777"/>
    </source>
</evidence>
<dbReference type="Gene3D" id="3.40.50.2300">
    <property type="match status" value="1"/>
</dbReference>
<dbReference type="InterPro" id="IPR001789">
    <property type="entry name" value="Sig_transdc_resp-reg_receiver"/>
</dbReference>
<comment type="caution">
    <text evidence="11">The sequence shown here is derived from an EMBL/GenBank/DDBJ whole genome shotgun (WGS) entry which is preliminary data.</text>
</comment>
<feature type="transmembrane region" description="Helical" evidence="8">
    <location>
        <begin position="140"/>
        <end position="157"/>
    </location>
</feature>
<dbReference type="PANTHER" id="PTHR43711:SF31">
    <property type="entry name" value="HISTIDINE KINASE"/>
    <property type="match status" value="1"/>
</dbReference>
<dbReference type="InterPro" id="IPR003661">
    <property type="entry name" value="HisK_dim/P_dom"/>
</dbReference>
<dbReference type="CDD" id="cd00156">
    <property type="entry name" value="REC"/>
    <property type="match status" value="1"/>
</dbReference>
<dbReference type="RefSeq" id="WP_142928841.1">
    <property type="nucleotide sequence ID" value="NZ_ML660101.1"/>
</dbReference>
<keyword evidence="4" id="KW-0808">Transferase</keyword>
<evidence type="ECO:0000256" key="6">
    <source>
        <dbReference type="ARBA" id="ARBA00023012"/>
    </source>
</evidence>
<keyword evidence="3 7" id="KW-0597">Phosphoprotein</keyword>
<dbReference type="InterPro" id="IPR011006">
    <property type="entry name" value="CheY-like_superfamily"/>
</dbReference>
<keyword evidence="5" id="KW-0418">Kinase</keyword>
<evidence type="ECO:0000259" key="9">
    <source>
        <dbReference type="PROSITE" id="PS50109"/>
    </source>
</evidence>
<dbReference type="SUPFAM" id="SSF55874">
    <property type="entry name" value="ATPase domain of HSP90 chaperone/DNA topoisomerase II/histidine kinase"/>
    <property type="match status" value="1"/>
</dbReference>
<dbReference type="SUPFAM" id="SSF47384">
    <property type="entry name" value="Homodimeric domain of signal transducing histidine kinase"/>
    <property type="match status" value="1"/>
</dbReference>
<dbReference type="Pfam" id="PF02518">
    <property type="entry name" value="HATPase_c"/>
    <property type="match status" value="1"/>
</dbReference>
<feature type="transmembrane region" description="Helical" evidence="8">
    <location>
        <begin position="115"/>
        <end position="133"/>
    </location>
</feature>
<dbReference type="InterPro" id="IPR005467">
    <property type="entry name" value="His_kinase_dom"/>
</dbReference>
<evidence type="ECO:0000256" key="2">
    <source>
        <dbReference type="ARBA" id="ARBA00012438"/>
    </source>
</evidence>
<accession>A0A545T0L4</accession>
<reference evidence="11 12" key="1">
    <citation type="submission" date="2019-06" db="EMBL/GenBank/DDBJ databases">
        <title>Whole genome sequence for Cellvibrionaceae sp. R142.</title>
        <authorList>
            <person name="Wang G."/>
        </authorList>
    </citation>
    <scope>NUCLEOTIDE SEQUENCE [LARGE SCALE GENOMIC DNA]</scope>
    <source>
        <strain evidence="11 12">R142</strain>
    </source>
</reference>
<dbReference type="SMART" id="SM00448">
    <property type="entry name" value="REC"/>
    <property type="match status" value="1"/>
</dbReference>
<evidence type="ECO:0000256" key="1">
    <source>
        <dbReference type="ARBA" id="ARBA00000085"/>
    </source>
</evidence>
<feature type="modified residue" description="4-aspartylphosphate" evidence="7">
    <location>
        <position position="510"/>
    </location>
</feature>
<dbReference type="CDD" id="cd00075">
    <property type="entry name" value="HATPase"/>
    <property type="match status" value="1"/>
</dbReference>
<dbReference type="PROSITE" id="PS50109">
    <property type="entry name" value="HIS_KIN"/>
    <property type="match status" value="1"/>
</dbReference>
<evidence type="ECO:0000256" key="7">
    <source>
        <dbReference type="PROSITE-ProRule" id="PRU00169"/>
    </source>
</evidence>
<sequence>MVSPLLNAPATSIKLELLRLLARQDVLGPIPVFISMGIIAAFVAGKLSPWYWGAWLAWVALVLVGRSLLLARLPEMDYLSEKLRLRIAVMLSALNGVSHGISLLFFPLLTDMQQAVVSMILMGISSISVVTAAGYMPISIAYIAPTLMPMALLWAFNPNVEGWIGVSIAVMTLFFCPVMVVLAGSSFKMFQESFEIRKRQVALNLQLQEALDQAEAASRAKTRFLASASHDLRQPIHALSLFCGALAKRPLDDASREIAKHMDISLQALASQLDSLLDISKLDAGVVQVNDQVFNLRLLAERLQEEFMPAARSKGLSVWLDCPVDAHVKTDEVLLERIARNLLSNAIKYTEIGKVELALEIEAGNAILTIADTGRGIPEAEQVRVFEEFYQLDNPERDRSKGLGLGLAIVRRLVDLLTVQFDMESTAGGGTVISLTMPVVEPVSCRKSEQAAATLSWEHLCALVVDDEVEVGLGMKALLESMHCRVLLADGTEAALAAINRVRPDIILVDFRLRGTDNGITTVREARKVLPGIPAILISGDTAPDRLREAEEAGIELLHKPVLAGELEQAIAHACGLTEHENRVVAKREHK</sequence>
<keyword evidence="12" id="KW-1185">Reference proteome</keyword>
<dbReference type="EC" id="2.7.13.3" evidence="2"/>
<feature type="transmembrane region" description="Helical" evidence="8">
    <location>
        <begin position="83"/>
        <end position="109"/>
    </location>
</feature>
<keyword evidence="6" id="KW-0902">Two-component regulatory system</keyword>
<dbReference type="Pfam" id="PF00512">
    <property type="entry name" value="HisKA"/>
    <property type="match status" value="1"/>
</dbReference>
<keyword evidence="8" id="KW-0812">Transmembrane</keyword>
<dbReference type="PRINTS" id="PR00344">
    <property type="entry name" value="BCTRLSENSOR"/>
</dbReference>
<proteinExistence type="predicted"/>
<dbReference type="InterPro" id="IPR050736">
    <property type="entry name" value="Sensor_HK_Regulatory"/>
</dbReference>
<keyword evidence="8" id="KW-1133">Transmembrane helix</keyword>
<dbReference type="SMART" id="SM00388">
    <property type="entry name" value="HisKA"/>
    <property type="match status" value="1"/>
</dbReference>
<dbReference type="InterPro" id="IPR036890">
    <property type="entry name" value="HATPase_C_sf"/>
</dbReference>
<feature type="transmembrane region" description="Helical" evidence="8">
    <location>
        <begin position="50"/>
        <end position="71"/>
    </location>
</feature>
<feature type="transmembrane region" description="Helical" evidence="8">
    <location>
        <begin position="26"/>
        <end position="44"/>
    </location>
</feature>
<dbReference type="InterPro" id="IPR036097">
    <property type="entry name" value="HisK_dim/P_sf"/>
</dbReference>
<protein>
    <recommendedName>
        <fullName evidence="2">histidine kinase</fullName>
        <ecNumber evidence="2">2.7.13.3</ecNumber>
    </recommendedName>
</protein>
<dbReference type="GO" id="GO:0000155">
    <property type="term" value="F:phosphorelay sensor kinase activity"/>
    <property type="evidence" value="ECO:0007669"/>
    <property type="project" value="InterPro"/>
</dbReference>
<dbReference type="Gene3D" id="3.30.565.10">
    <property type="entry name" value="Histidine kinase-like ATPase, C-terminal domain"/>
    <property type="match status" value="1"/>
</dbReference>
<gene>
    <name evidence="11" type="ORF">FKG94_20640</name>
</gene>
<dbReference type="OrthoDB" id="9764438at2"/>
<keyword evidence="8" id="KW-0472">Membrane</keyword>
<evidence type="ECO:0000313" key="12">
    <source>
        <dbReference type="Proteomes" id="UP000319732"/>
    </source>
</evidence>
<evidence type="ECO:0000259" key="10">
    <source>
        <dbReference type="PROSITE" id="PS50110"/>
    </source>
</evidence>
<comment type="catalytic activity">
    <reaction evidence="1">
        <text>ATP + protein L-histidine = ADP + protein N-phospho-L-histidine.</text>
        <dbReference type="EC" id="2.7.13.3"/>
    </reaction>
</comment>
<dbReference type="EMBL" id="VHSG01000023">
    <property type="protein sequence ID" value="TQV70740.1"/>
    <property type="molecule type" value="Genomic_DNA"/>
</dbReference>
<dbReference type="SUPFAM" id="SSF52172">
    <property type="entry name" value="CheY-like"/>
    <property type="match status" value="1"/>
</dbReference>
<name>A0A545T0L4_9GAMM</name>
<feature type="domain" description="Histidine kinase" evidence="9">
    <location>
        <begin position="227"/>
        <end position="441"/>
    </location>
</feature>
<dbReference type="PROSITE" id="PS50110">
    <property type="entry name" value="RESPONSE_REGULATORY"/>
    <property type="match status" value="1"/>
</dbReference>
<dbReference type="PANTHER" id="PTHR43711">
    <property type="entry name" value="TWO-COMPONENT HISTIDINE KINASE"/>
    <property type="match status" value="1"/>
</dbReference>
<dbReference type="Pfam" id="PF00072">
    <property type="entry name" value="Response_reg"/>
    <property type="match status" value="1"/>
</dbReference>
<feature type="transmembrane region" description="Helical" evidence="8">
    <location>
        <begin position="163"/>
        <end position="190"/>
    </location>
</feature>
<evidence type="ECO:0000256" key="4">
    <source>
        <dbReference type="ARBA" id="ARBA00022679"/>
    </source>
</evidence>
<dbReference type="CDD" id="cd00082">
    <property type="entry name" value="HisKA"/>
    <property type="match status" value="1"/>
</dbReference>
<evidence type="ECO:0000256" key="8">
    <source>
        <dbReference type="SAM" id="Phobius"/>
    </source>
</evidence>
<dbReference type="InterPro" id="IPR003594">
    <property type="entry name" value="HATPase_dom"/>
</dbReference>
<organism evidence="11 12">
    <name type="scientific">Exilibacterium tricleocarpae</name>
    <dbReference type="NCBI Taxonomy" id="2591008"/>
    <lineage>
        <taxon>Bacteria</taxon>
        <taxon>Pseudomonadati</taxon>
        <taxon>Pseudomonadota</taxon>
        <taxon>Gammaproteobacteria</taxon>
        <taxon>Cellvibrionales</taxon>
        <taxon>Cellvibrionaceae</taxon>
        <taxon>Exilibacterium</taxon>
    </lineage>
</organism>
<dbReference type="Proteomes" id="UP000319732">
    <property type="component" value="Unassembled WGS sequence"/>
</dbReference>
<dbReference type="SMART" id="SM00387">
    <property type="entry name" value="HATPase_c"/>
    <property type="match status" value="1"/>
</dbReference>